<dbReference type="CDD" id="cd01949">
    <property type="entry name" value="GGDEF"/>
    <property type="match status" value="1"/>
</dbReference>
<dbReference type="InterPro" id="IPR043128">
    <property type="entry name" value="Rev_trsase/Diguanyl_cyclase"/>
</dbReference>
<proteinExistence type="predicted"/>
<feature type="domain" description="GGDEF" evidence="2">
    <location>
        <begin position="232"/>
        <end position="363"/>
    </location>
</feature>
<evidence type="ECO:0000256" key="1">
    <source>
        <dbReference type="SAM" id="Phobius"/>
    </source>
</evidence>
<feature type="transmembrane region" description="Helical" evidence="1">
    <location>
        <begin position="151"/>
        <end position="171"/>
    </location>
</feature>
<evidence type="ECO:0000313" key="4">
    <source>
        <dbReference type="Proteomes" id="UP001596047"/>
    </source>
</evidence>
<dbReference type="PANTHER" id="PTHR45138">
    <property type="entry name" value="REGULATORY COMPONENTS OF SENSORY TRANSDUCTION SYSTEM"/>
    <property type="match status" value="1"/>
</dbReference>
<name>A0ABW0W3X6_9BACL</name>
<dbReference type="Gene3D" id="3.30.70.270">
    <property type="match status" value="1"/>
</dbReference>
<protein>
    <submittedName>
        <fullName evidence="3">GGDEF domain-containing protein</fullName>
        <ecNumber evidence="3">2.7.7.65</ecNumber>
    </submittedName>
</protein>
<evidence type="ECO:0000259" key="2">
    <source>
        <dbReference type="PROSITE" id="PS50887"/>
    </source>
</evidence>
<keyword evidence="1" id="KW-1133">Transmembrane helix</keyword>
<dbReference type="Pfam" id="PF00990">
    <property type="entry name" value="GGDEF"/>
    <property type="match status" value="1"/>
</dbReference>
<organism evidence="3 4">
    <name type="scientific">Paenibacillus solisilvae</name>
    <dbReference type="NCBI Taxonomy" id="2486751"/>
    <lineage>
        <taxon>Bacteria</taxon>
        <taxon>Bacillati</taxon>
        <taxon>Bacillota</taxon>
        <taxon>Bacilli</taxon>
        <taxon>Bacillales</taxon>
        <taxon>Paenibacillaceae</taxon>
        <taxon>Paenibacillus</taxon>
    </lineage>
</organism>
<dbReference type="EC" id="2.7.7.65" evidence="3"/>
<dbReference type="PROSITE" id="PS50887">
    <property type="entry name" value="GGDEF"/>
    <property type="match status" value="1"/>
</dbReference>
<keyword evidence="3" id="KW-0548">Nucleotidyltransferase</keyword>
<dbReference type="InterPro" id="IPR000160">
    <property type="entry name" value="GGDEF_dom"/>
</dbReference>
<sequence>MDYESIDYNRYRWNRMLLNVFWIILILTILLEFLYLITITEIPAFEFFTNFMLKPSALQLVVLLLTETALRVLKGKYQDYILILTSALLAVIIVEIHNSINYLLLALFLPVMVSIFYFHPKKLIFALCNTLMSLYGLYWSNTWMNDDITLVGLTTITVMFCVFSLIAWGILRRGRELMIYLKSSFESHQELLVKTIWMDKLTKTDALTDLYNHMTFHEYFEELIEQHEQNSLPLQLAIFDIDNFKQVNDMYGHRAGDAVLQQVSELIRKKTCANDFVARYGGEEFAILFTDKLKMEALKVVEQIRLDIAQAPHELQQGKTVTVSIGFAEYESGEGKEHFFNRADDALYKAKSTGKNKTVIAAEPFESHLA</sequence>
<dbReference type="Proteomes" id="UP001596047">
    <property type="component" value="Unassembled WGS sequence"/>
</dbReference>
<dbReference type="SMART" id="SM00267">
    <property type="entry name" value="GGDEF"/>
    <property type="match status" value="1"/>
</dbReference>
<feature type="transmembrane region" description="Helical" evidence="1">
    <location>
        <begin position="102"/>
        <end position="118"/>
    </location>
</feature>
<keyword evidence="3" id="KW-0808">Transferase</keyword>
<dbReference type="EMBL" id="JBHSOW010000096">
    <property type="protein sequence ID" value="MFC5652388.1"/>
    <property type="molecule type" value="Genomic_DNA"/>
</dbReference>
<dbReference type="PANTHER" id="PTHR45138:SF9">
    <property type="entry name" value="DIGUANYLATE CYCLASE DGCM-RELATED"/>
    <property type="match status" value="1"/>
</dbReference>
<dbReference type="InterPro" id="IPR050469">
    <property type="entry name" value="Diguanylate_Cyclase"/>
</dbReference>
<dbReference type="NCBIfam" id="TIGR00254">
    <property type="entry name" value="GGDEF"/>
    <property type="match status" value="1"/>
</dbReference>
<feature type="transmembrane region" description="Helical" evidence="1">
    <location>
        <begin position="16"/>
        <end position="37"/>
    </location>
</feature>
<dbReference type="SUPFAM" id="SSF55073">
    <property type="entry name" value="Nucleotide cyclase"/>
    <property type="match status" value="1"/>
</dbReference>
<feature type="transmembrane region" description="Helical" evidence="1">
    <location>
        <begin position="123"/>
        <end position="139"/>
    </location>
</feature>
<dbReference type="InterPro" id="IPR029787">
    <property type="entry name" value="Nucleotide_cyclase"/>
</dbReference>
<feature type="transmembrane region" description="Helical" evidence="1">
    <location>
        <begin position="80"/>
        <end position="96"/>
    </location>
</feature>
<evidence type="ECO:0000313" key="3">
    <source>
        <dbReference type="EMBL" id="MFC5652388.1"/>
    </source>
</evidence>
<gene>
    <name evidence="3" type="ORF">ACFPYJ_25390</name>
</gene>
<keyword evidence="4" id="KW-1185">Reference proteome</keyword>
<keyword evidence="1" id="KW-0472">Membrane</keyword>
<dbReference type="RefSeq" id="WP_379191026.1">
    <property type="nucleotide sequence ID" value="NZ_JBHSOW010000096.1"/>
</dbReference>
<accession>A0ABW0W3X6</accession>
<reference evidence="4" key="1">
    <citation type="journal article" date="2019" name="Int. J. Syst. Evol. Microbiol.">
        <title>The Global Catalogue of Microorganisms (GCM) 10K type strain sequencing project: providing services to taxonomists for standard genome sequencing and annotation.</title>
        <authorList>
            <consortium name="The Broad Institute Genomics Platform"/>
            <consortium name="The Broad Institute Genome Sequencing Center for Infectious Disease"/>
            <person name="Wu L."/>
            <person name="Ma J."/>
        </authorList>
    </citation>
    <scope>NUCLEOTIDE SEQUENCE [LARGE SCALE GENOMIC DNA]</scope>
    <source>
        <strain evidence="4">CGMCC 1.3240</strain>
    </source>
</reference>
<keyword evidence="1" id="KW-0812">Transmembrane</keyword>
<dbReference type="GO" id="GO:0052621">
    <property type="term" value="F:diguanylate cyclase activity"/>
    <property type="evidence" value="ECO:0007669"/>
    <property type="project" value="UniProtKB-EC"/>
</dbReference>
<comment type="caution">
    <text evidence="3">The sequence shown here is derived from an EMBL/GenBank/DDBJ whole genome shotgun (WGS) entry which is preliminary data.</text>
</comment>